<name>A0A2M4CRZ5_ANODA</name>
<dbReference type="VEuPathDB" id="VectorBase:ADAR2_007294"/>
<organism evidence="1">
    <name type="scientific">Anopheles darlingi</name>
    <name type="common">Mosquito</name>
    <dbReference type="NCBI Taxonomy" id="43151"/>
    <lineage>
        <taxon>Eukaryota</taxon>
        <taxon>Metazoa</taxon>
        <taxon>Ecdysozoa</taxon>
        <taxon>Arthropoda</taxon>
        <taxon>Hexapoda</taxon>
        <taxon>Insecta</taxon>
        <taxon>Pterygota</taxon>
        <taxon>Neoptera</taxon>
        <taxon>Endopterygota</taxon>
        <taxon>Diptera</taxon>
        <taxon>Nematocera</taxon>
        <taxon>Culicoidea</taxon>
        <taxon>Culicidae</taxon>
        <taxon>Anophelinae</taxon>
        <taxon>Anopheles</taxon>
    </lineage>
</organism>
<accession>A0A2M4CRZ5</accession>
<dbReference type="AlphaFoldDB" id="A0A2M4CRZ5"/>
<protein>
    <submittedName>
        <fullName evidence="1">Uncharacterized protein</fullName>
    </submittedName>
</protein>
<sequence>MAVSEQNHPLIPRVDVVFLAYRCSDINRQMQPKVTLDSVCTISLFELEQHLRMKHSERSRMSIDAYKHYRWYNAALVSELCAINGGRKERPLLRVFHWYIETSNRNAFLIEEKQYEAVSLVMSTEVEHWYCSAGAGKTTHGKRVRVSDTQMHIESGQSSMLTSSAHRSLSTSMASKPTNSGHKLCVLENINEESA</sequence>
<reference evidence="1" key="1">
    <citation type="submission" date="2018-01" db="EMBL/GenBank/DDBJ databases">
        <title>An insight into the sialome of Amazonian anophelines.</title>
        <authorList>
            <person name="Ribeiro J.M."/>
            <person name="Scarpassa V."/>
            <person name="Calvo E."/>
        </authorList>
    </citation>
    <scope>NUCLEOTIDE SEQUENCE</scope>
</reference>
<proteinExistence type="predicted"/>
<dbReference type="EMBL" id="GGFL01003934">
    <property type="protein sequence ID" value="MBW68112.1"/>
    <property type="molecule type" value="Transcribed_RNA"/>
</dbReference>
<evidence type="ECO:0000313" key="1">
    <source>
        <dbReference type="EMBL" id="MBW68112.1"/>
    </source>
</evidence>